<keyword evidence="2" id="KW-1185">Reference proteome</keyword>
<protein>
    <submittedName>
        <fullName evidence="1">Uncharacterized protein</fullName>
    </submittedName>
</protein>
<reference evidence="1 2" key="1">
    <citation type="journal article" date="2015" name="Genome Biol.">
        <title>Comparative genomics of Steinernema reveals deeply conserved gene regulatory networks.</title>
        <authorList>
            <person name="Dillman A.R."/>
            <person name="Macchietto M."/>
            <person name="Porter C.F."/>
            <person name="Rogers A."/>
            <person name="Williams B."/>
            <person name="Antoshechkin I."/>
            <person name="Lee M.M."/>
            <person name="Goodwin Z."/>
            <person name="Lu X."/>
            <person name="Lewis E.E."/>
            <person name="Goodrich-Blair H."/>
            <person name="Stock S.P."/>
            <person name="Adams B.J."/>
            <person name="Sternberg P.W."/>
            <person name="Mortazavi A."/>
        </authorList>
    </citation>
    <scope>NUCLEOTIDE SEQUENCE [LARGE SCALE GENOMIC DNA]</scope>
    <source>
        <strain evidence="1 2">ALL</strain>
    </source>
</reference>
<reference evidence="1 2" key="2">
    <citation type="journal article" date="2019" name="G3 (Bethesda)">
        <title>Hybrid Assembly of the Genome of the Entomopathogenic Nematode Steinernema carpocapsae Identifies the X-Chromosome.</title>
        <authorList>
            <person name="Serra L."/>
            <person name="Macchietto M."/>
            <person name="Macias-Munoz A."/>
            <person name="McGill C.J."/>
            <person name="Rodriguez I.M."/>
            <person name="Rodriguez B."/>
            <person name="Murad R."/>
            <person name="Mortazavi A."/>
        </authorList>
    </citation>
    <scope>NUCLEOTIDE SEQUENCE [LARGE SCALE GENOMIC DNA]</scope>
    <source>
        <strain evidence="1 2">ALL</strain>
    </source>
</reference>
<dbReference type="AlphaFoldDB" id="A0A4U5PJA7"/>
<gene>
    <name evidence="1" type="ORF">L596_010517</name>
</gene>
<sequence>MEKDYPPASVSRRGGYGPVIFPIDDFHFALRLSNHGFLFFLFLERHHLPVECLVFLCLLFLRYDLRRLLNVDSAFDG</sequence>
<comment type="caution">
    <text evidence="1">The sequence shown here is derived from an EMBL/GenBank/DDBJ whole genome shotgun (WGS) entry which is preliminary data.</text>
</comment>
<evidence type="ECO:0000313" key="2">
    <source>
        <dbReference type="Proteomes" id="UP000298663"/>
    </source>
</evidence>
<name>A0A4U5PJA7_STECR</name>
<accession>A0A4U5PJA7</accession>
<proteinExistence type="predicted"/>
<dbReference type="EMBL" id="AZBU02000002">
    <property type="protein sequence ID" value="TKR96511.1"/>
    <property type="molecule type" value="Genomic_DNA"/>
</dbReference>
<evidence type="ECO:0000313" key="1">
    <source>
        <dbReference type="EMBL" id="TKR96511.1"/>
    </source>
</evidence>
<organism evidence="1 2">
    <name type="scientific">Steinernema carpocapsae</name>
    <name type="common">Entomopathogenic nematode</name>
    <dbReference type="NCBI Taxonomy" id="34508"/>
    <lineage>
        <taxon>Eukaryota</taxon>
        <taxon>Metazoa</taxon>
        <taxon>Ecdysozoa</taxon>
        <taxon>Nematoda</taxon>
        <taxon>Chromadorea</taxon>
        <taxon>Rhabditida</taxon>
        <taxon>Tylenchina</taxon>
        <taxon>Panagrolaimomorpha</taxon>
        <taxon>Strongyloidoidea</taxon>
        <taxon>Steinernematidae</taxon>
        <taxon>Steinernema</taxon>
    </lineage>
</organism>
<dbReference type="Proteomes" id="UP000298663">
    <property type="component" value="Unassembled WGS sequence"/>
</dbReference>